<accession>A0A392PYF8</accession>
<dbReference type="EMBL" id="LXQA010104249">
    <property type="protein sequence ID" value="MCI17173.1"/>
    <property type="molecule type" value="Genomic_DNA"/>
</dbReference>
<evidence type="ECO:0000313" key="2">
    <source>
        <dbReference type="Proteomes" id="UP000265520"/>
    </source>
</evidence>
<keyword evidence="2" id="KW-1185">Reference proteome</keyword>
<reference evidence="1 2" key="1">
    <citation type="journal article" date="2018" name="Front. Plant Sci.">
        <title>Red Clover (Trifolium pratense) and Zigzag Clover (T. medium) - A Picture of Genomic Similarities and Differences.</title>
        <authorList>
            <person name="Dluhosova J."/>
            <person name="Istvanek J."/>
            <person name="Nedelnik J."/>
            <person name="Repkova J."/>
        </authorList>
    </citation>
    <scope>NUCLEOTIDE SEQUENCE [LARGE SCALE GENOMIC DNA]</scope>
    <source>
        <strain evidence="2">cv. 10/8</strain>
        <tissue evidence="1">Leaf</tissue>
    </source>
</reference>
<proteinExistence type="predicted"/>
<protein>
    <submittedName>
        <fullName evidence="1">Uncharacterized protein</fullName>
    </submittedName>
</protein>
<sequence length="86" mass="9256">MSELYLEKNPFQSSNVDSKVDTPVIKSVIEDVEASGKTYEILGQDIPNFDETLGVEKSNPADTLRKSILNPSAVVNSDVGASTKAI</sequence>
<comment type="caution">
    <text evidence="1">The sequence shown here is derived from an EMBL/GenBank/DDBJ whole genome shotgun (WGS) entry which is preliminary data.</text>
</comment>
<organism evidence="1 2">
    <name type="scientific">Trifolium medium</name>
    <dbReference type="NCBI Taxonomy" id="97028"/>
    <lineage>
        <taxon>Eukaryota</taxon>
        <taxon>Viridiplantae</taxon>
        <taxon>Streptophyta</taxon>
        <taxon>Embryophyta</taxon>
        <taxon>Tracheophyta</taxon>
        <taxon>Spermatophyta</taxon>
        <taxon>Magnoliopsida</taxon>
        <taxon>eudicotyledons</taxon>
        <taxon>Gunneridae</taxon>
        <taxon>Pentapetalae</taxon>
        <taxon>rosids</taxon>
        <taxon>fabids</taxon>
        <taxon>Fabales</taxon>
        <taxon>Fabaceae</taxon>
        <taxon>Papilionoideae</taxon>
        <taxon>50 kb inversion clade</taxon>
        <taxon>NPAAA clade</taxon>
        <taxon>Hologalegina</taxon>
        <taxon>IRL clade</taxon>
        <taxon>Trifolieae</taxon>
        <taxon>Trifolium</taxon>
    </lineage>
</organism>
<evidence type="ECO:0000313" key="1">
    <source>
        <dbReference type="EMBL" id="MCI17173.1"/>
    </source>
</evidence>
<dbReference type="Proteomes" id="UP000265520">
    <property type="component" value="Unassembled WGS sequence"/>
</dbReference>
<feature type="non-terminal residue" evidence="1">
    <location>
        <position position="86"/>
    </location>
</feature>
<name>A0A392PYF8_9FABA</name>
<dbReference type="AlphaFoldDB" id="A0A392PYF8"/>